<keyword evidence="10" id="KW-0511">Multifunctional enzyme</keyword>
<evidence type="ECO:0000313" key="12">
    <source>
        <dbReference type="Proteomes" id="UP000316517"/>
    </source>
</evidence>
<comment type="catalytic activity">
    <reaction evidence="10">
        <text>N(2)-acetyl-L-ornithine + L-glutamate = N-acetyl-L-glutamate + L-ornithine</text>
        <dbReference type="Rhea" id="RHEA:15349"/>
        <dbReference type="ChEBI" id="CHEBI:29985"/>
        <dbReference type="ChEBI" id="CHEBI:44337"/>
        <dbReference type="ChEBI" id="CHEBI:46911"/>
        <dbReference type="ChEBI" id="CHEBI:57805"/>
        <dbReference type="EC" id="2.3.1.35"/>
    </reaction>
</comment>
<protein>
    <recommendedName>
        <fullName evidence="10">Arginine biosynthesis bifunctional protein ArgJ</fullName>
    </recommendedName>
    <domain>
        <recommendedName>
            <fullName evidence="10">Glutamate N-acetyltransferase</fullName>
            <ecNumber evidence="10">2.3.1.35</ecNumber>
        </recommendedName>
        <alternativeName>
            <fullName evidence="10">Ornithine acetyltransferase</fullName>
            <shortName evidence="10">OATase</shortName>
        </alternativeName>
        <alternativeName>
            <fullName evidence="10">Ornithine transacetylase</fullName>
        </alternativeName>
    </domain>
    <domain>
        <recommendedName>
            <fullName evidence="10">Amino-acid acetyltransferase</fullName>
            <ecNumber evidence="10">2.3.1.1</ecNumber>
        </recommendedName>
        <alternativeName>
            <fullName evidence="10">N-acetylglutamate synthase</fullName>
            <shortName evidence="10">AGSase</shortName>
        </alternativeName>
    </domain>
    <component>
        <recommendedName>
            <fullName evidence="10">Arginine biosynthesis bifunctional protein ArgJ alpha chain</fullName>
        </recommendedName>
    </component>
    <component>
        <recommendedName>
            <fullName evidence="10">Arginine biosynthesis bifunctional protein ArgJ beta chain</fullName>
        </recommendedName>
    </component>
</protein>
<evidence type="ECO:0000256" key="6">
    <source>
        <dbReference type="ARBA" id="ARBA00022605"/>
    </source>
</evidence>
<feature type="binding site" evidence="10">
    <location>
        <position position="160"/>
    </location>
    <ligand>
        <name>substrate</name>
    </ligand>
</feature>
<dbReference type="FunFam" id="3.60.70.12:FF:000001">
    <property type="entry name" value="Arginine biosynthesis bifunctional protein ArgJ, chloroplastic"/>
    <property type="match status" value="1"/>
</dbReference>
<dbReference type="GO" id="GO:0004042">
    <property type="term" value="F:L-glutamate N-acetyltransferase activity"/>
    <property type="evidence" value="ECO:0007669"/>
    <property type="project" value="UniProtKB-UniRule"/>
</dbReference>
<feature type="site" description="Involved in the stabilization of negative charge on the oxyanion by the formation of the oxyanion hole" evidence="10">
    <location>
        <position position="124"/>
    </location>
</feature>
<feature type="active site" description="Nucleophile" evidence="10">
    <location>
        <position position="200"/>
    </location>
</feature>
<comment type="pathway">
    <text evidence="10">Amino-acid biosynthesis; L-arginine biosynthesis; L-ornithine and N-acetyl-L-glutamate from L-glutamate and N(2)-acetyl-L-ornithine (cyclic): step 1/1.</text>
</comment>
<dbReference type="PANTHER" id="PTHR23100">
    <property type="entry name" value="ARGININE BIOSYNTHESIS BIFUNCTIONAL PROTEIN ARGJ"/>
    <property type="match status" value="1"/>
</dbReference>
<organism evidence="11 12">
    <name type="scientific">Aerophobetes bacterium</name>
    <dbReference type="NCBI Taxonomy" id="2030807"/>
    <lineage>
        <taxon>Bacteria</taxon>
        <taxon>Candidatus Aerophobota</taxon>
    </lineage>
</organism>
<comment type="subunit">
    <text evidence="3 10">Heterotetramer of two alpha and two beta chains.</text>
</comment>
<dbReference type="CDD" id="cd02152">
    <property type="entry name" value="OAT"/>
    <property type="match status" value="1"/>
</dbReference>
<feature type="binding site" evidence="10">
    <location>
        <position position="295"/>
    </location>
    <ligand>
        <name>substrate</name>
    </ligand>
</feature>
<dbReference type="EMBL" id="SOJT01000070">
    <property type="protein sequence ID" value="TET29624.1"/>
    <property type="molecule type" value="Genomic_DNA"/>
</dbReference>
<dbReference type="UniPathway" id="UPA00068">
    <property type="reaction ID" value="UER00106"/>
</dbReference>
<name>A0A523TH20_UNCAE</name>
<accession>A0A523TH20</accession>
<keyword evidence="7 10" id="KW-0808">Transferase</keyword>
<evidence type="ECO:0000313" key="11">
    <source>
        <dbReference type="EMBL" id="TET29624.1"/>
    </source>
</evidence>
<evidence type="ECO:0000256" key="8">
    <source>
        <dbReference type="ARBA" id="ARBA00022813"/>
    </source>
</evidence>
<dbReference type="GO" id="GO:0006526">
    <property type="term" value="P:L-arginine biosynthetic process"/>
    <property type="evidence" value="ECO:0007669"/>
    <property type="project" value="UniProtKB-UniRule"/>
</dbReference>
<dbReference type="NCBIfam" id="NF003802">
    <property type="entry name" value="PRK05388.1"/>
    <property type="match status" value="1"/>
</dbReference>
<keyword evidence="9 10" id="KW-0012">Acyltransferase</keyword>
<feature type="binding site" evidence="10">
    <location>
        <position position="189"/>
    </location>
    <ligand>
        <name>substrate</name>
    </ligand>
</feature>
<comment type="subcellular location">
    <subcellularLocation>
        <location evidence="1 10">Cytoplasm</location>
    </subcellularLocation>
</comment>
<keyword evidence="6 10" id="KW-0028">Amino-acid biosynthesis</keyword>
<evidence type="ECO:0000256" key="4">
    <source>
        <dbReference type="ARBA" id="ARBA00022490"/>
    </source>
</evidence>
<comment type="similarity">
    <text evidence="2 10">Belongs to the ArgJ family.</text>
</comment>
<comment type="pathway">
    <text evidence="10">Amino-acid biosynthesis; L-arginine biosynthesis; N(2)-acetyl-L-ornithine from L-glutamate: step 1/4.</text>
</comment>
<feature type="chain" id="PRO_5023442420" description="Arginine biosynthesis bifunctional protein ArgJ alpha chain" evidence="10">
    <location>
        <begin position="1"/>
        <end position="199"/>
    </location>
</feature>
<proteinExistence type="inferred from homology"/>
<dbReference type="GO" id="GO:0005737">
    <property type="term" value="C:cytoplasm"/>
    <property type="evidence" value="ECO:0007669"/>
    <property type="project" value="UniProtKB-SubCell"/>
</dbReference>
<keyword evidence="8 10" id="KW-0068">Autocatalytic cleavage</keyword>
<evidence type="ECO:0000256" key="2">
    <source>
        <dbReference type="ARBA" id="ARBA00006774"/>
    </source>
</evidence>
<dbReference type="PANTHER" id="PTHR23100:SF0">
    <property type="entry name" value="ARGININE BIOSYNTHESIS BIFUNCTIONAL PROTEIN ARGJ, MITOCHONDRIAL"/>
    <property type="match status" value="1"/>
</dbReference>
<dbReference type="NCBIfam" id="TIGR00120">
    <property type="entry name" value="ArgJ"/>
    <property type="match status" value="1"/>
</dbReference>
<feature type="binding site" evidence="10">
    <location>
        <position position="417"/>
    </location>
    <ligand>
        <name>substrate</name>
    </ligand>
</feature>
<feature type="binding site" evidence="10">
    <location>
        <position position="200"/>
    </location>
    <ligand>
        <name>substrate</name>
    </ligand>
</feature>
<evidence type="ECO:0000256" key="9">
    <source>
        <dbReference type="ARBA" id="ARBA00023315"/>
    </source>
</evidence>
<dbReference type="InterPro" id="IPR002813">
    <property type="entry name" value="Arg_biosynth_ArgJ"/>
</dbReference>
<dbReference type="InterPro" id="IPR042195">
    <property type="entry name" value="ArgJ_beta_C"/>
</dbReference>
<comment type="catalytic activity">
    <reaction evidence="10">
        <text>L-glutamate + acetyl-CoA = N-acetyl-L-glutamate + CoA + H(+)</text>
        <dbReference type="Rhea" id="RHEA:24292"/>
        <dbReference type="ChEBI" id="CHEBI:15378"/>
        <dbReference type="ChEBI" id="CHEBI:29985"/>
        <dbReference type="ChEBI" id="CHEBI:44337"/>
        <dbReference type="ChEBI" id="CHEBI:57287"/>
        <dbReference type="ChEBI" id="CHEBI:57288"/>
        <dbReference type="EC" id="2.3.1.1"/>
    </reaction>
</comment>
<comment type="function">
    <text evidence="10">Catalyzes two activities which are involved in the cyclic version of arginine biosynthesis: the synthesis of N-acetylglutamate from glutamate and acetyl-CoA as the acetyl donor, and of ornithine by transacetylation between N(2)-acetylornithine and glutamate.</text>
</comment>
<dbReference type="SUPFAM" id="SSF56266">
    <property type="entry name" value="DmpA/ArgJ-like"/>
    <property type="match status" value="1"/>
</dbReference>
<reference evidence="11 12" key="1">
    <citation type="submission" date="2019-03" db="EMBL/GenBank/DDBJ databases">
        <title>Metabolic potential of uncultured bacteria and archaea associated with petroleum seepage in deep-sea sediments.</title>
        <authorList>
            <person name="Dong X."/>
            <person name="Hubert C."/>
        </authorList>
    </citation>
    <scope>NUCLEOTIDE SEQUENCE [LARGE SCALE GENOMIC DNA]</scope>
    <source>
        <strain evidence="11">E44_bin3</strain>
    </source>
</reference>
<evidence type="ECO:0000256" key="1">
    <source>
        <dbReference type="ARBA" id="ARBA00004496"/>
    </source>
</evidence>
<dbReference type="Gene3D" id="3.60.70.12">
    <property type="entry name" value="L-amino peptidase D-ALA esterase/amidase"/>
    <property type="match status" value="1"/>
</dbReference>
<evidence type="ECO:0000256" key="3">
    <source>
        <dbReference type="ARBA" id="ARBA00011475"/>
    </source>
</evidence>
<sequence>MKKWDCSKEENLREIEGGITAPRGFEAAGVHCGIKKAHPDLALIYSSSPAVACGMFTTNKVKAAPIQVSLRKLRNRQAQAIVVNSGNANTCTGRQGIKDAEEMAAMAARELQISEDEVLVASTGVIGKSLPLSKIAEGIRGASQSLSPQGGGEAARAILTTDTTAKEISVETDIAGRGKRKVRIGGICKGAGMISPNLATMLCFITTDACITPDALQEATRSAAGKSFNQISVDGDMSTNDTLLVLANGLAGNKRIKTWRKKKKTRVKDENFDLFSRALDFVLIHLAKLIISDGEGATKFIEVKVNGAPFPKDARRIARAVANSNLVKAALAGASPNWGRVMAALGAAHTKINPDKVDIYFDDLRVVKRGMGAGTKDKILRDLLRSKDIRITIDLNQGKNSTTFWGCDLTEKYVRINKSYL</sequence>
<dbReference type="EC" id="2.3.1.35" evidence="10"/>
<feature type="chain" id="PRO_5023442421" description="Arginine biosynthesis bifunctional protein ArgJ beta chain" evidence="10">
    <location>
        <begin position="200"/>
        <end position="421"/>
    </location>
</feature>
<evidence type="ECO:0000256" key="7">
    <source>
        <dbReference type="ARBA" id="ARBA00022679"/>
    </source>
</evidence>
<feature type="site" description="Cleavage; by autolysis" evidence="10">
    <location>
        <begin position="199"/>
        <end position="200"/>
    </location>
</feature>
<gene>
    <name evidence="10 11" type="primary">argJ</name>
    <name evidence="11" type="ORF">E3J68_01490</name>
</gene>
<dbReference type="FunFam" id="3.10.20.340:FF:000003">
    <property type="entry name" value="Arginine biosynthesis bifunctional protein ArgJ"/>
    <property type="match status" value="1"/>
</dbReference>
<dbReference type="Gene3D" id="3.10.20.340">
    <property type="entry name" value="ArgJ beta chain, C-terminal domain"/>
    <property type="match status" value="1"/>
</dbReference>
<dbReference type="Proteomes" id="UP000316517">
    <property type="component" value="Unassembled WGS sequence"/>
</dbReference>
<dbReference type="Pfam" id="PF01960">
    <property type="entry name" value="ArgJ"/>
    <property type="match status" value="1"/>
</dbReference>
<dbReference type="HAMAP" id="MF_01106">
    <property type="entry name" value="ArgJ"/>
    <property type="match status" value="1"/>
</dbReference>
<comment type="caution">
    <text evidence="10">Lacks conserved residue(s) required for the propagation of feature annotation.</text>
</comment>
<dbReference type="GO" id="GO:0004358">
    <property type="term" value="F:L-glutamate N-acetyltransferase activity, acting on acetyl-L-ornithine as donor"/>
    <property type="evidence" value="ECO:0007669"/>
    <property type="project" value="UniProtKB-UniRule"/>
</dbReference>
<dbReference type="GO" id="GO:0006592">
    <property type="term" value="P:ornithine biosynthetic process"/>
    <property type="evidence" value="ECO:0007669"/>
    <property type="project" value="TreeGrafter"/>
</dbReference>
<dbReference type="EC" id="2.3.1.1" evidence="10"/>
<keyword evidence="5 10" id="KW-0055">Arginine biosynthesis</keyword>
<comment type="caution">
    <text evidence="11">The sequence shown here is derived from an EMBL/GenBank/DDBJ whole genome shotgun (WGS) entry which is preliminary data.</text>
</comment>
<feature type="site" description="Involved in the stabilization of negative charge on the oxyanion by the formation of the oxyanion hole" evidence="10">
    <location>
        <position position="123"/>
    </location>
</feature>
<keyword evidence="4 10" id="KW-0963">Cytoplasm</keyword>
<evidence type="ECO:0000256" key="5">
    <source>
        <dbReference type="ARBA" id="ARBA00022571"/>
    </source>
</evidence>
<evidence type="ECO:0000256" key="10">
    <source>
        <dbReference type="HAMAP-Rule" id="MF_01106"/>
    </source>
</evidence>
<dbReference type="AlphaFoldDB" id="A0A523TH20"/>
<dbReference type="InterPro" id="IPR016117">
    <property type="entry name" value="ArgJ-like_dom_sf"/>
</dbReference>